<keyword evidence="5" id="KW-1185">Reference proteome</keyword>
<dbReference type="SUPFAM" id="SSF57716">
    <property type="entry name" value="Glucocorticoid receptor-like (DNA-binding domain)"/>
    <property type="match status" value="1"/>
</dbReference>
<evidence type="ECO:0000256" key="3">
    <source>
        <dbReference type="HAMAP-Rule" id="MF_00649"/>
    </source>
</evidence>
<dbReference type="Gene3D" id="3.30.50.10">
    <property type="entry name" value="Erythroid Transcription Factor GATA-1, subunit A"/>
    <property type="match status" value="1"/>
</dbReference>
<dbReference type="NCBIfam" id="NF002362">
    <property type="entry name" value="PRK01343.1"/>
    <property type="match status" value="1"/>
</dbReference>
<sequence>MPAEQSTACPICGRPAQPATRPFCSPRCRAVDLGRWLGGTYAVPGEPETSEDDDAE</sequence>
<dbReference type="AlphaFoldDB" id="A0A940MVN7"/>
<dbReference type="GO" id="GO:0008270">
    <property type="term" value="F:zinc ion binding"/>
    <property type="evidence" value="ECO:0007669"/>
    <property type="project" value="UniProtKB-UniRule"/>
</dbReference>
<dbReference type="GO" id="GO:0008657">
    <property type="term" value="F:DNA topoisomerase type II (double strand cut, ATP-hydrolyzing) inhibitor activity"/>
    <property type="evidence" value="ECO:0007669"/>
    <property type="project" value="UniProtKB-UniRule"/>
</dbReference>
<dbReference type="HAMAP" id="MF_00649">
    <property type="entry name" value="DNA_gyrase_inhibitor_YacG"/>
    <property type="match status" value="1"/>
</dbReference>
<evidence type="ECO:0000313" key="4">
    <source>
        <dbReference type="EMBL" id="MBP0491820.1"/>
    </source>
</evidence>
<dbReference type="PANTHER" id="PTHR36150:SF1">
    <property type="entry name" value="DNA GYRASE INHIBITOR YACG"/>
    <property type="match status" value="1"/>
</dbReference>
<dbReference type="EMBL" id="JAGIZA010000002">
    <property type="protein sequence ID" value="MBP0491820.1"/>
    <property type="molecule type" value="Genomic_DNA"/>
</dbReference>
<gene>
    <name evidence="3 4" type="primary">yacG</name>
    <name evidence="4" type="ORF">J5Y10_03405</name>
</gene>
<dbReference type="InterPro" id="IPR013088">
    <property type="entry name" value="Znf_NHR/GATA"/>
</dbReference>
<dbReference type="GO" id="GO:0006355">
    <property type="term" value="P:regulation of DNA-templated transcription"/>
    <property type="evidence" value="ECO:0007669"/>
    <property type="project" value="InterPro"/>
</dbReference>
<reference evidence="4" key="1">
    <citation type="submission" date="2021-03" db="EMBL/GenBank/DDBJ databases">
        <authorList>
            <person name="So Y."/>
        </authorList>
    </citation>
    <scope>NUCLEOTIDE SEQUENCE</scope>
    <source>
        <strain evidence="4">SG15</strain>
    </source>
</reference>
<keyword evidence="1 3" id="KW-0479">Metal-binding</keyword>
<accession>A0A940MVN7</accession>
<evidence type="ECO:0000256" key="2">
    <source>
        <dbReference type="ARBA" id="ARBA00022833"/>
    </source>
</evidence>
<feature type="binding site" evidence="3">
    <location>
        <position position="28"/>
    </location>
    <ligand>
        <name>Zn(2+)</name>
        <dbReference type="ChEBI" id="CHEBI:29105"/>
    </ligand>
</feature>
<proteinExistence type="inferred from homology"/>
<comment type="subunit">
    <text evidence="3">Interacts with GyrB.</text>
</comment>
<organism evidence="4 5">
    <name type="scientific">Roseomonas indoligenes</name>
    <dbReference type="NCBI Taxonomy" id="2820811"/>
    <lineage>
        <taxon>Bacteria</taxon>
        <taxon>Pseudomonadati</taxon>
        <taxon>Pseudomonadota</taxon>
        <taxon>Alphaproteobacteria</taxon>
        <taxon>Acetobacterales</taxon>
        <taxon>Roseomonadaceae</taxon>
        <taxon>Roseomonas</taxon>
    </lineage>
</organism>
<comment type="caution">
    <text evidence="4">The sequence shown here is derived from an EMBL/GenBank/DDBJ whole genome shotgun (WGS) entry which is preliminary data.</text>
</comment>
<dbReference type="Proteomes" id="UP000677537">
    <property type="component" value="Unassembled WGS sequence"/>
</dbReference>
<protein>
    <recommendedName>
        <fullName evidence="3">DNA gyrase inhibitor YacG</fullName>
    </recommendedName>
</protein>
<keyword evidence="2 3" id="KW-0862">Zinc</keyword>
<dbReference type="PANTHER" id="PTHR36150">
    <property type="entry name" value="DNA GYRASE INHIBITOR YACG"/>
    <property type="match status" value="1"/>
</dbReference>
<comment type="function">
    <text evidence="3">Inhibits all the catalytic activities of DNA gyrase by preventing its interaction with DNA. Acts by binding directly to the C-terminal domain of GyrB, which probably disrupts DNA binding by the gyrase.</text>
</comment>
<feature type="binding site" evidence="3">
    <location>
        <position position="12"/>
    </location>
    <ligand>
        <name>Zn(2+)</name>
        <dbReference type="ChEBI" id="CHEBI:29105"/>
    </ligand>
</feature>
<comment type="similarity">
    <text evidence="3">Belongs to the DNA gyrase inhibitor YacG family.</text>
</comment>
<dbReference type="InterPro" id="IPR005584">
    <property type="entry name" value="DNA_gyrase_inhibitor_YacG"/>
</dbReference>
<evidence type="ECO:0000256" key="1">
    <source>
        <dbReference type="ARBA" id="ARBA00022723"/>
    </source>
</evidence>
<comment type="cofactor">
    <cofactor evidence="3">
        <name>Zn(2+)</name>
        <dbReference type="ChEBI" id="CHEBI:29105"/>
    </cofactor>
    <text evidence="3">Binds 1 zinc ion.</text>
</comment>
<dbReference type="Pfam" id="PF03884">
    <property type="entry name" value="YacG"/>
    <property type="match status" value="1"/>
</dbReference>
<feature type="binding site" evidence="3">
    <location>
        <position position="9"/>
    </location>
    <ligand>
        <name>Zn(2+)</name>
        <dbReference type="ChEBI" id="CHEBI:29105"/>
    </ligand>
</feature>
<dbReference type="RefSeq" id="WP_209370718.1">
    <property type="nucleotide sequence ID" value="NZ_JAGIZA010000002.1"/>
</dbReference>
<name>A0A940MVN7_9PROT</name>
<evidence type="ECO:0000313" key="5">
    <source>
        <dbReference type="Proteomes" id="UP000677537"/>
    </source>
</evidence>
<feature type="binding site" evidence="3">
    <location>
        <position position="24"/>
    </location>
    <ligand>
        <name>Zn(2+)</name>
        <dbReference type="ChEBI" id="CHEBI:29105"/>
    </ligand>
</feature>